<name>A3TV06_PSEBH</name>
<dbReference type="PANTHER" id="PTHR43080:SF2">
    <property type="entry name" value="CBS DOMAIN-CONTAINING PROTEIN"/>
    <property type="match status" value="1"/>
</dbReference>
<dbReference type="InterPro" id="IPR051257">
    <property type="entry name" value="Diverse_CBS-Domain"/>
</dbReference>
<dbReference type="InterPro" id="IPR044725">
    <property type="entry name" value="CBSX3_CBS_dom"/>
</dbReference>
<feature type="domain" description="CBS" evidence="3">
    <location>
        <begin position="76"/>
        <end position="135"/>
    </location>
</feature>
<sequence length="142" mass="15829">MIIQSISEIIRNRTLRHATPDMTVRDACRILDEHAIGALPVLDGGKLLGILSERDVIRRVIVRDRDPSATKVSEVMTPEPLTISAQGTLATAMGKMLDGGFRHLPVTRANEVVGMLSMRDIPPEYRLVAERYRDQAEREAEV</sequence>
<protein>
    <submittedName>
        <fullName evidence="4">CBS</fullName>
    </submittedName>
</protein>
<accession>A3TV06</accession>
<dbReference type="OrthoDB" id="9807125at2"/>
<evidence type="ECO:0000313" key="4">
    <source>
        <dbReference type="EMBL" id="EAQ04352.1"/>
    </source>
</evidence>
<gene>
    <name evidence="4" type="ORF">OB2597_09419</name>
</gene>
<dbReference type="InterPro" id="IPR000644">
    <property type="entry name" value="CBS_dom"/>
</dbReference>
<organism evidence="4 5">
    <name type="scientific">Pseudooceanicola batsensis (strain ATCC BAA-863 / DSM 15984 / KCTC 12145 / HTCC2597)</name>
    <name type="common">Oceanicola batsensis</name>
    <dbReference type="NCBI Taxonomy" id="252305"/>
    <lineage>
        <taxon>Bacteria</taxon>
        <taxon>Pseudomonadati</taxon>
        <taxon>Pseudomonadota</taxon>
        <taxon>Alphaproteobacteria</taxon>
        <taxon>Rhodobacterales</taxon>
        <taxon>Paracoccaceae</taxon>
        <taxon>Pseudooceanicola</taxon>
    </lineage>
</organism>
<dbReference type="HOGENOM" id="CLU_040681_12_1_5"/>
<evidence type="ECO:0000313" key="5">
    <source>
        <dbReference type="Proteomes" id="UP000004318"/>
    </source>
</evidence>
<dbReference type="SUPFAM" id="SSF54631">
    <property type="entry name" value="CBS-domain pair"/>
    <property type="match status" value="1"/>
</dbReference>
<keyword evidence="1 2" id="KW-0129">CBS domain</keyword>
<dbReference type="PANTHER" id="PTHR43080">
    <property type="entry name" value="CBS DOMAIN-CONTAINING PROTEIN CBSX3, MITOCHONDRIAL"/>
    <property type="match status" value="1"/>
</dbReference>
<reference evidence="4 5" key="1">
    <citation type="journal article" date="2010" name="J. Bacteriol.">
        <title>Genome sequences of Oceanicola granulosus HTCC2516(T) and Oceanicola batsensis HTCC2597(TDelta).</title>
        <authorList>
            <person name="Thrash J.C."/>
            <person name="Cho J.C."/>
            <person name="Vergin K.L."/>
            <person name="Giovannoni S.J."/>
        </authorList>
    </citation>
    <scope>NUCLEOTIDE SEQUENCE [LARGE SCALE GENOMIC DNA]</scope>
    <source>
        <strain evidence="5">ATCC BAA-863 / DSM 15984 / KCTC 12145 / HTCC2597</strain>
    </source>
</reference>
<evidence type="ECO:0000256" key="2">
    <source>
        <dbReference type="PROSITE-ProRule" id="PRU00703"/>
    </source>
</evidence>
<dbReference type="STRING" id="252305.OB2597_09419"/>
<dbReference type="AlphaFoldDB" id="A3TV06"/>
<evidence type="ECO:0000259" key="3">
    <source>
        <dbReference type="PROSITE" id="PS51371"/>
    </source>
</evidence>
<dbReference type="Pfam" id="PF00571">
    <property type="entry name" value="CBS"/>
    <property type="match status" value="2"/>
</dbReference>
<dbReference type="EMBL" id="AAMO01000002">
    <property type="protein sequence ID" value="EAQ04352.1"/>
    <property type="molecule type" value="Genomic_DNA"/>
</dbReference>
<dbReference type="PROSITE" id="PS51371">
    <property type="entry name" value="CBS"/>
    <property type="match status" value="2"/>
</dbReference>
<dbReference type="Proteomes" id="UP000004318">
    <property type="component" value="Unassembled WGS sequence"/>
</dbReference>
<dbReference type="SMART" id="SM00116">
    <property type="entry name" value="CBS"/>
    <property type="match status" value="2"/>
</dbReference>
<feature type="domain" description="CBS" evidence="3">
    <location>
        <begin position="11"/>
        <end position="68"/>
    </location>
</feature>
<keyword evidence="5" id="KW-1185">Reference proteome</keyword>
<evidence type="ECO:0000256" key="1">
    <source>
        <dbReference type="ARBA" id="ARBA00023122"/>
    </source>
</evidence>
<proteinExistence type="predicted"/>
<comment type="caution">
    <text evidence="4">The sequence shown here is derived from an EMBL/GenBank/DDBJ whole genome shotgun (WGS) entry which is preliminary data.</text>
</comment>
<dbReference type="RefSeq" id="WP_009806106.1">
    <property type="nucleotide sequence ID" value="NZ_CH724131.1"/>
</dbReference>
<dbReference type="CDD" id="cd04623">
    <property type="entry name" value="CBS_pair_bac_euk"/>
    <property type="match status" value="1"/>
</dbReference>
<dbReference type="Gene3D" id="3.10.580.10">
    <property type="entry name" value="CBS-domain"/>
    <property type="match status" value="1"/>
</dbReference>
<dbReference type="eggNOG" id="COG2905">
    <property type="taxonomic scope" value="Bacteria"/>
</dbReference>
<dbReference type="InterPro" id="IPR046342">
    <property type="entry name" value="CBS_dom_sf"/>
</dbReference>